<evidence type="ECO:0000313" key="3">
    <source>
        <dbReference type="EMBL" id="NHC15624.1"/>
    </source>
</evidence>
<dbReference type="RefSeq" id="WP_166284124.1">
    <property type="nucleotide sequence ID" value="NZ_JAANNP010000041.1"/>
</dbReference>
<keyword evidence="2" id="KW-0732">Signal</keyword>
<dbReference type="Proteomes" id="UP000800981">
    <property type="component" value="Unassembled WGS sequence"/>
</dbReference>
<comment type="caution">
    <text evidence="3">The sequence shown here is derived from an EMBL/GenBank/DDBJ whole genome shotgun (WGS) entry which is preliminary data.</text>
</comment>
<evidence type="ECO:0008006" key="5">
    <source>
        <dbReference type="Google" id="ProtNLM"/>
    </source>
</evidence>
<protein>
    <recommendedName>
        <fullName evidence="5">Peptidase inhibitor family I36</fullName>
    </recommendedName>
</protein>
<name>A0ABX0H0R7_9ACTN</name>
<evidence type="ECO:0000313" key="4">
    <source>
        <dbReference type="Proteomes" id="UP000800981"/>
    </source>
</evidence>
<feature type="region of interest" description="Disordered" evidence="1">
    <location>
        <begin position="54"/>
        <end position="95"/>
    </location>
</feature>
<dbReference type="EMBL" id="JAANNP010000041">
    <property type="protein sequence ID" value="NHC15624.1"/>
    <property type="molecule type" value="Genomic_DNA"/>
</dbReference>
<organism evidence="3 4">
    <name type="scientific">Motilibacter deserti</name>
    <dbReference type="NCBI Taxonomy" id="2714956"/>
    <lineage>
        <taxon>Bacteria</taxon>
        <taxon>Bacillati</taxon>
        <taxon>Actinomycetota</taxon>
        <taxon>Actinomycetes</taxon>
        <taxon>Motilibacterales</taxon>
        <taxon>Motilibacteraceae</taxon>
        <taxon>Motilibacter</taxon>
    </lineage>
</organism>
<evidence type="ECO:0000256" key="2">
    <source>
        <dbReference type="SAM" id="SignalP"/>
    </source>
</evidence>
<accession>A0ABX0H0R7</accession>
<reference evidence="3 4" key="1">
    <citation type="submission" date="2020-03" db="EMBL/GenBank/DDBJ databases">
        <title>Two novel Motilibacter sp.</title>
        <authorList>
            <person name="Liu S."/>
        </authorList>
    </citation>
    <scope>NUCLEOTIDE SEQUENCE [LARGE SCALE GENOMIC DNA]</scope>
    <source>
        <strain evidence="3 4">E257</strain>
    </source>
</reference>
<feature type="compositionally biased region" description="Basic and acidic residues" evidence="1">
    <location>
        <begin position="86"/>
        <end position="95"/>
    </location>
</feature>
<feature type="chain" id="PRO_5046914707" description="Peptidase inhibitor family I36" evidence="2">
    <location>
        <begin position="25"/>
        <end position="95"/>
    </location>
</feature>
<evidence type="ECO:0000256" key="1">
    <source>
        <dbReference type="SAM" id="MobiDB-lite"/>
    </source>
</evidence>
<feature type="signal peptide" evidence="2">
    <location>
        <begin position="1"/>
        <end position="24"/>
    </location>
</feature>
<sequence>MRRVPIIAAGFVLALAGVAGPAFADPPGLAQNPAAPEDRVGNCVAWASSDNIHNGQHVTLGQGGNPSHGTRGNESRRSTPGSSPARRADARRADA</sequence>
<keyword evidence="4" id="KW-1185">Reference proteome</keyword>
<feature type="non-terminal residue" evidence="3">
    <location>
        <position position="95"/>
    </location>
</feature>
<gene>
    <name evidence="3" type="ORF">G9H71_17725</name>
</gene>
<proteinExistence type="predicted"/>